<evidence type="ECO:0000256" key="2">
    <source>
        <dbReference type="ARBA" id="ARBA00022490"/>
    </source>
</evidence>
<keyword evidence="10" id="KW-1185">Reference proteome</keyword>
<evidence type="ECO:0000256" key="1">
    <source>
        <dbReference type="ARBA" id="ARBA00012552"/>
    </source>
</evidence>
<comment type="catalytic activity">
    <reaction evidence="5">
        <text>ATP + H2O = ADP + phosphate + H(+)</text>
        <dbReference type="Rhea" id="RHEA:13065"/>
        <dbReference type="ChEBI" id="CHEBI:15377"/>
        <dbReference type="ChEBI" id="CHEBI:15378"/>
        <dbReference type="ChEBI" id="CHEBI:30616"/>
        <dbReference type="ChEBI" id="CHEBI:43474"/>
        <dbReference type="ChEBI" id="CHEBI:456216"/>
        <dbReference type="EC" id="3.6.4.13"/>
    </reaction>
</comment>
<name>A0A091H0C2_BUCRH</name>
<keyword evidence="3" id="KW-0378">Hydrolase</keyword>
<keyword evidence="4 9" id="KW-0067">ATP-binding</keyword>
<evidence type="ECO:0000256" key="4">
    <source>
        <dbReference type="ARBA" id="ARBA00022806"/>
    </source>
</evidence>
<dbReference type="GO" id="GO:0016787">
    <property type="term" value="F:hydrolase activity"/>
    <property type="evidence" value="ECO:0007669"/>
    <property type="project" value="UniProtKB-KW"/>
</dbReference>
<dbReference type="InterPro" id="IPR002999">
    <property type="entry name" value="Tudor"/>
</dbReference>
<dbReference type="InterPro" id="IPR027417">
    <property type="entry name" value="P-loop_NTPase"/>
</dbReference>
<feature type="domain" description="Tudor" evidence="6">
    <location>
        <begin position="747"/>
        <end position="807"/>
    </location>
</feature>
<dbReference type="SMART" id="SM00333">
    <property type="entry name" value="TUDOR"/>
    <property type="match status" value="1"/>
</dbReference>
<dbReference type="FunFam" id="2.40.50.90:FF:000016">
    <property type="entry name" value="Tudor domain containing 9"/>
    <property type="match status" value="1"/>
</dbReference>
<dbReference type="GO" id="GO:0003723">
    <property type="term" value="F:RNA binding"/>
    <property type="evidence" value="ECO:0007669"/>
    <property type="project" value="TreeGrafter"/>
</dbReference>
<evidence type="ECO:0000313" key="9">
    <source>
        <dbReference type="EMBL" id="KFO88252.1"/>
    </source>
</evidence>
<gene>
    <name evidence="9" type="ORF">N320_13163</name>
</gene>
<sequence>IARWISKERSCTLGGIVGYQVSLENVSTSETRLLYMTAGVLLQKIVFAKTLTEFTHIFIDEVHERTEELDFLLLVIRKLLHTNSQFVKVILMSASINCEEFADYFALPVHNGLYPACVFKVEGKLHAIEEYYLDDLRHTVPFKLPFQEITEPVITKEMYELAISLIQSFDELEMKSNREKINLGVTSERGSVLVFLPGISEISYMHSRLLKTFNKRWQVCPLHSNVMLEEQSNVFFPAVPGYRKIILSTNIAESSVTVPDVKYVIDFCLTRALVCDEETHYQSLRLCWASKENCIQRKGRAGRVCKGYCYRLVYEDFWTEFIPEKSVPEILRCPLGATVLKIKMLDMGGPKDLLASALSPPSVGDIERTILQLKELGALTVSAQTEENPHDGELTFLGRVLAQLPVKLHLGKLIVLGHVFGCLEECLIIAAAISLRSFFVAPFKQHIEGYRNKLFFAKNSKSDCIAIVNAFKAWEACRQKGELSHPKQELEWGRLNCIHIKKIKEVAELVHDLKKRVGAFNMFVNARPSAVDQECVYKQQFVLQVVIAGAFYPNYFTFRKCDEECAVRDFAGKDPKTTVMLRNIPPYGYLYHKQLQSVFRQCGQVKSIAYDGSKAFVEFSRNPVEGFKILPAVYLSIKMSQLKIPLELKLHYPHDIRRQLQDVTIADVKSTRVHVDCQKQTVEPVEISFGTLQELEMIPHRLLSIKIAEVVEVGHFWGYRVDEESRSVLCSLTAEIDRQELMDLPVSPYPGLVCLAPFTKMGNEGYYRAHILNVHGNFAEVFYVDYGNRSKVPLKNLKEIPSCLRELPFRALEFKICKMRPTAKSLVYGERWSHSASQRFASLVNGCTLLVKVYSLVHGVLYVDVFQHSRCKEPVNIRDVLIEECYAEPAVESYQSQQSHDLLEELFLHEVSKEQKMPVSSREKEKHLTERLLKCFSDDKSDASTHKVTVFGPFSPYEVKCYSMTRVSQFRSTFVQRESVNSVVVDDAPEDHFQQLLVATYVAASRTGSTLILGETSLMPPIPGLLALLSMLFAPAIELRVDKSGKRFTGVLCGLGWSQTCDAPLLPENDMELTFDVHFGVEDISEINTLRMAINKLLCECAVSSSEERMTQLQENVREKLLRLICKSKPRDRIPPSWYKRSYAWNQVDSQRIIDQSEKQHERGNGGLYQLHKLVLLN</sequence>
<dbReference type="FunFam" id="3.40.50.300:FF:000946">
    <property type="entry name" value="putative ATP-dependent RNA helicase TDRD9"/>
    <property type="match status" value="1"/>
</dbReference>
<dbReference type="FunFam" id="2.30.30.140:FF:000073">
    <property type="entry name" value="ATP-dependent RNA helicase TDRD9"/>
    <property type="match status" value="1"/>
</dbReference>
<dbReference type="Gene3D" id="2.30.30.140">
    <property type="match status" value="1"/>
</dbReference>
<evidence type="ECO:0000259" key="7">
    <source>
        <dbReference type="PROSITE" id="PS51192"/>
    </source>
</evidence>
<dbReference type="InterPro" id="IPR001650">
    <property type="entry name" value="Helicase_C-like"/>
</dbReference>
<organism evidence="9 10">
    <name type="scientific">Buceros rhinoceros silvestris</name>
    <dbReference type="NCBI Taxonomy" id="175836"/>
    <lineage>
        <taxon>Eukaryota</taxon>
        <taxon>Metazoa</taxon>
        <taxon>Chordata</taxon>
        <taxon>Craniata</taxon>
        <taxon>Vertebrata</taxon>
        <taxon>Euteleostomi</taxon>
        <taxon>Archelosauria</taxon>
        <taxon>Archosauria</taxon>
        <taxon>Dinosauria</taxon>
        <taxon>Saurischia</taxon>
        <taxon>Theropoda</taxon>
        <taxon>Coelurosauria</taxon>
        <taxon>Aves</taxon>
        <taxon>Neognathae</taxon>
        <taxon>Neoaves</taxon>
        <taxon>Telluraves</taxon>
        <taxon>Coraciimorphae</taxon>
        <taxon>Bucerotiformes</taxon>
        <taxon>Bucerotidae</taxon>
        <taxon>Buceros</taxon>
    </lineage>
</organism>
<dbReference type="Gene3D" id="1.20.120.1080">
    <property type="match status" value="1"/>
</dbReference>
<dbReference type="AlphaFoldDB" id="A0A091H0C2"/>
<dbReference type="PROSITE" id="PS50304">
    <property type="entry name" value="TUDOR"/>
    <property type="match status" value="1"/>
</dbReference>
<proteinExistence type="predicted"/>
<keyword evidence="2" id="KW-0963">Cytoplasm</keyword>
<dbReference type="PANTHER" id="PTHR18934">
    <property type="entry name" value="ATP-DEPENDENT RNA HELICASE"/>
    <property type="match status" value="1"/>
</dbReference>
<dbReference type="SUPFAM" id="SSF52540">
    <property type="entry name" value="P-loop containing nucleoside triphosphate hydrolases"/>
    <property type="match status" value="2"/>
</dbReference>
<dbReference type="PANTHER" id="PTHR18934:SF113">
    <property type="entry name" value="ATP-DEPENDENT RNA HELICASE TDRD9"/>
    <property type="match status" value="1"/>
</dbReference>
<dbReference type="FunFam" id="1.20.120.1080:FF:000081">
    <property type="entry name" value="Tudor domain containing 9"/>
    <property type="match status" value="1"/>
</dbReference>
<feature type="non-terminal residue" evidence="9">
    <location>
        <position position="1"/>
    </location>
</feature>
<evidence type="ECO:0000313" key="10">
    <source>
        <dbReference type="Proteomes" id="UP000054064"/>
    </source>
</evidence>
<dbReference type="InterPro" id="IPR035437">
    <property type="entry name" value="SNase_OB-fold_sf"/>
</dbReference>
<feature type="domain" description="Helicase ATP-binding" evidence="7">
    <location>
        <begin position="1"/>
        <end position="114"/>
    </location>
</feature>
<dbReference type="InterPro" id="IPR014001">
    <property type="entry name" value="Helicase_ATP-bd"/>
</dbReference>
<feature type="non-terminal residue" evidence="9">
    <location>
        <position position="1178"/>
    </location>
</feature>
<dbReference type="EC" id="3.6.4.13" evidence="1"/>
<evidence type="ECO:0000259" key="6">
    <source>
        <dbReference type="PROSITE" id="PS50304"/>
    </source>
</evidence>
<evidence type="ECO:0000256" key="5">
    <source>
        <dbReference type="ARBA" id="ARBA00047984"/>
    </source>
</evidence>
<dbReference type="PROSITE" id="PS51192">
    <property type="entry name" value="HELICASE_ATP_BIND_1"/>
    <property type="match status" value="1"/>
</dbReference>
<dbReference type="Pfam" id="PF21010">
    <property type="entry name" value="HA2_C"/>
    <property type="match status" value="1"/>
</dbReference>
<feature type="domain" description="Helicase C-terminal" evidence="8">
    <location>
        <begin position="164"/>
        <end position="348"/>
    </location>
</feature>
<accession>A0A091H0C2</accession>
<dbReference type="CDD" id="cd18791">
    <property type="entry name" value="SF2_C_RHA"/>
    <property type="match status" value="1"/>
</dbReference>
<dbReference type="EMBL" id="KL516692">
    <property type="protein sequence ID" value="KFO88252.1"/>
    <property type="molecule type" value="Genomic_DNA"/>
</dbReference>
<keyword evidence="4 9" id="KW-0347">Helicase</keyword>
<evidence type="ECO:0000259" key="8">
    <source>
        <dbReference type="PROSITE" id="PS51194"/>
    </source>
</evidence>
<dbReference type="SUPFAM" id="SSF63748">
    <property type="entry name" value="Tudor/PWWP/MBT"/>
    <property type="match status" value="1"/>
</dbReference>
<dbReference type="SMART" id="SM00847">
    <property type="entry name" value="HA2"/>
    <property type="match status" value="1"/>
</dbReference>
<dbReference type="Pfam" id="PF00567">
    <property type="entry name" value="TUDOR"/>
    <property type="match status" value="1"/>
</dbReference>
<reference evidence="9 10" key="1">
    <citation type="submission" date="2014-04" db="EMBL/GenBank/DDBJ databases">
        <title>Genome evolution of avian class.</title>
        <authorList>
            <person name="Zhang G."/>
            <person name="Li C."/>
        </authorList>
    </citation>
    <scope>NUCLEOTIDE SEQUENCE [LARGE SCALE GENOMIC DNA]</scope>
    <source>
        <strain evidence="9">BGI_N320</strain>
    </source>
</reference>
<dbReference type="Pfam" id="PF00271">
    <property type="entry name" value="Helicase_C"/>
    <property type="match status" value="1"/>
</dbReference>
<keyword evidence="4 9" id="KW-0547">Nucleotide-binding</keyword>
<dbReference type="SMART" id="SM00490">
    <property type="entry name" value="HELICc"/>
    <property type="match status" value="1"/>
</dbReference>
<dbReference type="InterPro" id="IPR007502">
    <property type="entry name" value="Helicase-assoc_dom"/>
</dbReference>
<protein>
    <recommendedName>
        <fullName evidence="1">RNA helicase</fullName>
        <ecNumber evidence="1">3.6.4.13</ecNumber>
    </recommendedName>
</protein>
<evidence type="ECO:0000256" key="3">
    <source>
        <dbReference type="ARBA" id="ARBA00022801"/>
    </source>
</evidence>
<dbReference type="Proteomes" id="UP000054064">
    <property type="component" value="Unassembled WGS sequence"/>
</dbReference>
<dbReference type="GO" id="GO:0003724">
    <property type="term" value="F:RNA helicase activity"/>
    <property type="evidence" value="ECO:0007669"/>
    <property type="project" value="UniProtKB-EC"/>
</dbReference>
<dbReference type="Gene3D" id="3.40.50.300">
    <property type="entry name" value="P-loop containing nucleotide triphosphate hydrolases"/>
    <property type="match status" value="2"/>
</dbReference>
<dbReference type="Gene3D" id="2.40.50.90">
    <property type="match status" value="1"/>
</dbReference>
<dbReference type="PROSITE" id="PS51194">
    <property type="entry name" value="HELICASE_CTER"/>
    <property type="match status" value="1"/>
</dbReference>